<protein>
    <recommendedName>
        <fullName evidence="1">Conserved hypothetical protein CHP02391 domain-containing protein</fullName>
    </recommendedName>
</protein>
<dbReference type="RefSeq" id="WP_048122057.1">
    <property type="nucleotide sequence ID" value="NZ_CP009520.1"/>
</dbReference>
<dbReference type="EMBL" id="CP009520">
    <property type="protein sequence ID" value="AKB44985.1"/>
    <property type="molecule type" value="Genomic_DNA"/>
</dbReference>
<dbReference type="NCBIfam" id="TIGR02391">
    <property type="entry name" value="hypoth_ymh"/>
    <property type="match status" value="1"/>
</dbReference>
<dbReference type="Proteomes" id="UP000033096">
    <property type="component" value="Chromosome"/>
</dbReference>
<name>A0A0E3Q8H3_9EURY</name>
<reference evidence="2 3" key="1">
    <citation type="submission" date="2014-07" db="EMBL/GenBank/DDBJ databases">
        <title>Methanogenic archaea and the global carbon cycle.</title>
        <authorList>
            <person name="Henriksen J.R."/>
            <person name="Luke J."/>
            <person name="Reinhart S."/>
            <person name="Benedict M.N."/>
            <person name="Youngblut N.D."/>
            <person name="Metcalf M.E."/>
            <person name="Whitaker R.J."/>
            <person name="Metcalf W.W."/>
        </authorList>
    </citation>
    <scope>NUCLEOTIDE SEQUENCE [LARGE SCALE GENOMIC DNA]</scope>
    <source>
        <strain evidence="2 3">Z-761</strain>
    </source>
</reference>
<evidence type="ECO:0000313" key="3">
    <source>
        <dbReference type="Proteomes" id="UP000033096"/>
    </source>
</evidence>
<dbReference type="AlphaFoldDB" id="A0A0E3Q8H3"/>
<dbReference type="KEGG" id="mvc:MSVAZ_2716"/>
<organism evidence="2 3">
    <name type="scientific">Methanosarcina vacuolata Z-761</name>
    <dbReference type="NCBI Taxonomy" id="1434123"/>
    <lineage>
        <taxon>Archaea</taxon>
        <taxon>Methanobacteriati</taxon>
        <taxon>Methanobacteriota</taxon>
        <taxon>Stenosarchaea group</taxon>
        <taxon>Methanomicrobia</taxon>
        <taxon>Methanosarcinales</taxon>
        <taxon>Methanosarcinaceae</taxon>
        <taxon>Methanosarcina</taxon>
    </lineage>
</organism>
<proteinExistence type="predicted"/>
<sequence length="245" mass="27996">MDSQNYRLIAIQIGDALKYSTSVKEIDRAANSVFSFNCEDFPNDSISSVRAKKIHDWILTLAKQKLTPDERNKFLCKFLDLIVPDENKEQINNLLTNAGITEVSKKELSEFTNRKFHPEIVKNCSKLYFDGHYFHAVFEAAKIYHKLVQVKSQSTKDGEALMLQVWNPEKGTLKVTKCISLTDKNVQEGIGFLSAGLMRAIRNPTAHEPAHLWPITKEECLDILSFVSFLMKKLDEAVYFSQDCK</sequence>
<evidence type="ECO:0000259" key="1">
    <source>
        <dbReference type="Pfam" id="PF09509"/>
    </source>
</evidence>
<keyword evidence="3" id="KW-1185">Reference proteome</keyword>
<accession>A0A0E3Q8H3</accession>
<evidence type="ECO:0000313" key="2">
    <source>
        <dbReference type="EMBL" id="AKB44985.1"/>
    </source>
</evidence>
<dbReference type="Pfam" id="PF09509">
    <property type="entry name" value="Hypoth_Ymh"/>
    <property type="match status" value="1"/>
</dbReference>
<gene>
    <name evidence="2" type="ORF">MSVAZ_2716</name>
</gene>
<dbReference type="PATRIC" id="fig|1434123.4.peg.3334"/>
<dbReference type="HOGENOM" id="CLU_1159419_0_0_2"/>
<dbReference type="GeneID" id="24811221"/>
<feature type="domain" description="Conserved hypothetical protein CHP02391" evidence="1">
    <location>
        <begin position="114"/>
        <end position="234"/>
    </location>
</feature>
<dbReference type="InterPro" id="IPR012654">
    <property type="entry name" value="CHP02391"/>
</dbReference>